<protein>
    <recommendedName>
        <fullName evidence="3">Outer membrane protein beta-barrel family protein</fullName>
    </recommendedName>
</protein>
<proteinExistence type="predicted"/>
<organism evidence="1 2">
    <name type="scientific">Flavobacterium frigidimaris</name>
    <dbReference type="NCBI Taxonomy" id="262320"/>
    <lineage>
        <taxon>Bacteria</taxon>
        <taxon>Pseudomonadati</taxon>
        <taxon>Bacteroidota</taxon>
        <taxon>Flavobacteriia</taxon>
        <taxon>Flavobacteriales</taxon>
        <taxon>Flavobacteriaceae</taxon>
        <taxon>Flavobacterium</taxon>
    </lineage>
</organism>
<sequence>MVFLAAASTYAQEKIFANYFDIQLNSEKNTEVVGGINLERNKYRLTSPITKTYRFTIAKQEDNLFSVETRFDPKWKNQFN</sequence>
<keyword evidence="2" id="KW-1185">Reference proteome</keyword>
<dbReference type="Proteomes" id="UP000198382">
    <property type="component" value="Unassembled WGS sequence"/>
</dbReference>
<reference evidence="1 2" key="1">
    <citation type="submission" date="2016-11" db="EMBL/GenBank/DDBJ databases">
        <title>Whole genomes of Flavobacteriaceae.</title>
        <authorList>
            <person name="Stine C."/>
            <person name="Li C."/>
            <person name="Tadesse D."/>
        </authorList>
    </citation>
    <scope>NUCLEOTIDE SEQUENCE [LARGE SCALE GENOMIC DNA]</scope>
    <source>
        <strain evidence="1 2">DSM 15937</strain>
    </source>
</reference>
<evidence type="ECO:0008006" key="3">
    <source>
        <dbReference type="Google" id="ProtNLM"/>
    </source>
</evidence>
<accession>A0ABX4BKW7</accession>
<comment type="caution">
    <text evidence="1">The sequence shown here is derived from an EMBL/GenBank/DDBJ whole genome shotgun (WGS) entry which is preliminary data.</text>
</comment>
<gene>
    <name evidence="1" type="ORF">B0A65_18650</name>
</gene>
<evidence type="ECO:0000313" key="1">
    <source>
        <dbReference type="EMBL" id="OXA76533.1"/>
    </source>
</evidence>
<evidence type="ECO:0000313" key="2">
    <source>
        <dbReference type="Proteomes" id="UP000198382"/>
    </source>
</evidence>
<dbReference type="EMBL" id="MUGV01000036">
    <property type="protein sequence ID" value="OXA76533.1"/>
    <property type="molecule type" value="Genomic_DNA"/>
</dbReference>
<name>A0ABX4BKW7_FLAFR</name>